<dbReference type="InterPro" id="IPR024607">
    <property type="entry name" value="Sulfatase_CS"/>
</dbReference>
<keyword evidence="5" id="KW-0732">Signal</keyword>
<reference evidence="7 8" key="1">
    <citation type="submission" date="2021-11" db="EMBL/GenBank/DDBJ databases">
        <title>Genomic of Niabella pedocola.</title>
        <authorList>
            <person name="Wu T."/>
        </authorList>
    </citation>
    <scope>NUCLEOTIDE SEQUENCE [LARGE SCALE GENOMIC DNA]</scope>
    <source>
        <strain evidence="7 8">JCM 31011</strain>
    </source>
</reference>
<dbReference type="Pfam" id="PF00884">
    <property type="entry name" value="Sulfatase"/>
    <property type="match status" value="1"/>
</dbReference>
<name>A0ABS8PWH1_9BACT</name>
<comment type="caution">
    <text evidence="7">The sequence shown here is derived from an EMBL/GenBank/DDBJ whole genome shotgun (WGS) entry which is preliminary data.</text>
</comment>
<proteinExistence type="inferred from homology"/>
<dbReference type="InterPro" id="IPR017850">
    <property type="entry name" value="Alkaline_phosphatase_core_sf"/>
</dbReference>
<evidence type="ECO:0000256" key="4">
    <source>
        <dbReference type="ARBA" id="ARBA00022837"/>
    </source>
</evidence>
<dbReference type="InterPro" id="IPR050738">
    <property type="entry name" value="Sulfatase"/>
</dbReference>
<dbReference type="InterPro" id="IPR000917">
    <property type="entry name" value="Sulfatase_N"/>
</dbReference>
<evidence type="ECO:0000256" key="2">
    <source>
        <dbReference type="ARBA" id="ARBA00022723"/>
    </source>
</evidence>
<dbReference type="EMBL" id="JAJNEC010000007">
    <property type="protein sequence ID" value="MCD2425414.1"/>
    <property type="molecule type" value="Genomic_DNA"/>
</dbReference>
<sequence>MKIVLWMAGLFLCLHVNAQPNKKPNILVIVSDDGGYADFGCYGGTQIPTPHINALATEGVRFTNAYVSASVCAPSRAGILTGRYQQRFGFEHNMSGKPSPGYTEADMGLDLNQKTIADELKANGYRTIAIGKWHQGNTSAYFPLNRGFDEFYGFKEGHRDFFPFKETREEPFALYDNQTIVPEKDITYLTDMFTQRAVDFIDQNQRRPFFMYLAYNAIHTPLQAKQQDLERFGFIKEKKRQTYAAMMSSMDAGIGTVLRTLKEKGLENNTLVFFINDNGGATNNASDNGLLRGMKGSKWEGGIRVATIMKWPGHIRAHTVYNKPVISLDILPTALAAAHAKQTASYALDGVNLLPYLNTEKTPHKALFWRRGIAAAVRSGKWKLIRVQSDPILLFDLEADISETRNLAAQHPPIVKDLLQQLEQWEKGLQTPHWGSSFGGYNQIMKHKMETKGRDMERKYP</sequence>
<feature type="chain" id="PRO_5046230354" evidence="5">
    <location>
        <begin position="19"/>
        <end position="461"/>
    </location>
</feature>
<evidence type="ECO:0000256" key="1">
    <source>
        <dbReference type="ARBA" id="ARBA00008779"/>
    </source>
</evidence>
<keyword evidence="4" id="KW-0106">Calcium</keyword>
<feature type="domain" description="Sulfatase N-terminal" evidence="6">
    <location>
        <begin position="24"/>
        <end position="339"/>
    </location>
</feature>
<dbReference type="PANTHER" id="PTHR42693">
    <property type="entry name" value="ARYLSULFATASE FAMILY MEMBER"/>
    <property type="match status" value="1"/>
</dbReference>
<dbReference type="PROSITE" id="PS00523">
    <property type="entry name" value="SULFATASE_1"/>
    <property type="match status" value="1"/>
</dbReference>
<organism evidence="7 8">
    <name type="scientific">Niabella pedocola</name>
    <dbReference type="NCBI Taxonomy" id="1752077"/>
    <lineage>
        <taxon>Bacteria</taxon>
        <taxon>Pseudomonadati</taxon>
        <taxon>Bacteroidota</taxon>
        <taxon>Chitinophagia</taxon>
        <taxon>Chitinophagales</taxon>
        <taxon>Chitinophagaceae</taxon>
        <taxon>Niabella</taxon>
    </lineage>
</organism>
<evidence type="ECO:0000313" key="8">
    <source>
        <dbReference type="Proteomes" id="UP001199816"/>
    </source>
</evidence>
<dbReference type="SUPFAM" id="SSF53649">
    <property type="entry name" value="Alkaline phosphatase-like"/>
    <property type="match status" value="1"/>
</dbReference>
<feature type="signal peptide" evidence="5">
    <location>
        <begin position="1"/>
        <end position="18"/>
    </location>
</feature>
<dbReference type="Gene3D" id="3.30.1120.10">
    <property type="match status" value="1"/>
</dbReference>
<dbReference type="Gene3D" id="3.40.720.10">
    <property type="entry name" value="Alkaline Phosphatase, subunit A"/>
    <property type="match status" value="1"/>
</dbReference>
<dbReference type="PROSITE" id="PS00149">
    <property type="entry name" value="SULFATASE_2"/>
    <property type="match status" value="1"/>
</dbReference>
<keyword evidence="8" id="KW-1185">Reference proteome</keyword>
<evidence type="ECO:0000259" key="6">
    <source>
        <dbReference type="Pfam" id="PF00884"/>
    </source>
</evidence>
<protein>
    <submittedName>
        <fullName evidence="7">Sulfatase</fullName>
    </submittedName>
</protein>
<keyword evidence="2" id="KW-0479">Metal-binding</keyword>
<dbReference type="PANTHER" id="PTHR42693:SF53">
    <property type="entry name" value="ENDO-4-O-SULFATASE"/>
    <property type="match status" value="1"/>
</dbReference>
<comment type="similarity">
    <text evidence="1">Belongs to the sulfatase family.</text>
</comment>
<dbReference type="Proteomes" id="UP001199816">
    <property type="component" value="Unassembled WGS sequence"/>
</dbReference>
<evidence type="ECO:0000256" key="3">
    <source>
        <dbReference type="ARBA" id="ARBA00022801"/>
    </source>
</evidence>
<dbReference type="RefSeq" id="WP_231007901.1">
    <property type="nucleotide sequence ID" value="NZ_JAJNEC010000007.1"/>
</dbReference>
<keyword evidence="3" id="KW-0378">Hydrolase</keyword>
<gene>
    <name evidence="7" type="ORF">LQ567_21705</name>
</gene>
<evidence type="ECO:0000313" key="7">
    <source>
        <dbReference type="EMBL" id="MCD2425414.1"/>
    </source>
</evidence>
<evidence type="ECO:0000256" key="5">
    <source>
        <dbReference type="SAM" id="SignalP"/>
    </source>
</evidence>
<dbReference type="CDD" id="cd16144">
    <property type="entry name" value="ARS_like"/>
    <property type="match status" value="1"/>
</dbReference>
<accession>A0ABS8PWH1</accession>